<evidence type="ECO:0000313" key="2">
    <source>
        <dbReference type="EMBL" id="TBW73708.1"/>
    </source>
</evidence>
<accession>A0A292DIU7</accession>
<keyword evidence="4" id="KW-1185">Reference proteome</keyword>
<dbReference type="RefSeq" id="WP_002478498.1">
    <property type="nucleotide sequence ID" value="NZ_CAXOPE010000001.1"/>
</dbReference>
<organism evidence="2 3">
    <name type="scientific">Staphylococcus lugdunensis</name>
    <dbReference type="NCBI Taxonomy" id="28035"/>
    <lineage>
        <taxon>Bacteria</taxon>
        <taxon>Bacillati</taxon>
        <taxon>Bacillota</taxon>
        <taxon>Bacilli</taxon>
        <taxon>Bacillales</taxon>
        <taxon>Staphylococcaceae</taxon>
        <taxon>Staphylococcus</taxon>
    </lineage>
</organism>
<evidence type="ECO:0000313" key="1">
    <source>
        <dbReference type="EMBL" id="QEX37762.1"/>
    </source>
</evidence>
<protein>
    <submittedName>
        <fullName evidence="2">DUF2648 domain-containing protein</fullName>
    </submittedName>
</protein>
<dbReference type="Proteomes" id="UP000293637">
    <property type="component" value="Unassembled WGS sequence"/>
</dbReference>
<name>A0A292DIU7_STALU</name>
<proteinExistence type="predicted"/>
<dbReference type="Proteomes" id="UP000325462">
    <property type="component" value="Chromosome"/>
</dbReference>
<sequence>MKGLFITIILGAVGFVAFKKYQEKVNKMPNIEY</sequence>
<dbReference type="EMBL" id="CP041722">
    <property type="protein sequence ID" value="QEX37762.1"/>
    <property type="molecule type" value="Genomic_DNA"/>
</dbReference>
<gene>
    <name evidence="2" type="ORF">EQ812_02565</name>
    <name evidence="1" type="ORF">FO454_02055</name>
</gene>
<dbReference type="GeneID" id="58091836"/>
<dbReference type="AlphaFoldDB" id="A0A292DIU7"/>
<dbReference type="NCBIfam" id="NF040843">
    <property type="entry name" value="SE2200_fam"/>
    <property type="match status" value="1"/>
</dbReference>
<reference evidence="2 3" key="1">
    <citation type="journal article" date="2019" name="Sci. Transl. Med.">
        <title>Quorum sensing between bacterial species on the skin protects against epidermal injury in atopic dermatitis.</title>
        <authorList>
            <person name="Williams M.R."/>
        </authorList>
    </citation>
    <scope>NUCLEOTIDE SEQUENCE [LARGE SCALE GENOMIC DNA]</scope>
    <source>
        <strain evidence="2 3">E7</strain>
    </source>
</reference>
<evidence type="ECO:0000313" key="3">
    <source>
        <dbReference type="Proteomes" id="UP000293637"/>
    </source>
</evidence>
<reference evidence="1 4" key="2">
    <citation type="submission" date="2019-07" db="EMBL/GenBank/DDBJ databases">
        <title>Comparative genome analysis of staphylococcus lugdunensis shows clonal complex-dependent diversity of the putative virulence factor, ess/type vii locus.</title>
        <authorList>
            <person name="Lebeurre J."/>
            <person name="Dahyot S."/>
            <person name="Diene S."/>
            <person name="Paulay A."/>
            <person name="Aubourg M."/>
            <person name="Argemi X."/>
            <person name="Giard J.-C."/>
            <person name="Tournier I."/>
            <person name="Francois P."/>
            <person name="Pestel-Caron M."/>
        </authorList>
    </citation>
    <scope>NUCLEOTIDE SEQUENCE [LARGE SCALE GENOMIC DNA]</scope>
    <source>
        <strain evidence="1 4">SL13</strain>
    </source>
</reference>
<evidence type="ECO:0000313" key="4">
    <source>
        <dbReference type="Proteomes" id="UP000325462"/>
    </source>
</evidence>
<dbReference type="EMBL" id="SCHB01000001">
    <property type="protein sequence ID" value="TBW73708.1"/>
    <property type="molecule type" value="Genomic_DNA"/>
</dbReference>